<dbReference type="Pfam" id="PF03061">
    <property type="entry name" value="4HBT"/>
    <property type="match status" value="1"/>
</dbReference>
<dbReference type="SUPFAM" id="SSF54637">
    <property type="entry name" value="Thioesterase/thiol ester dehydrase-isomerase"/>
    <property type="match status" value="1"/>
</dbReference>
<proteinExistence type="predicted"/>
<accession>A0ABU3ZJB3</accession>
<dbReference type="InterPro" id="IPR011973">
    <property type="entry name" value="PaaD"/>
</dbReference>
<keyword evidence="4" id="KW-1185">Reference proteome</keyword>
<keyword evidence="1 3" id="KW-0378">Hydrolase</keyword>
<dbReference type="InterPro" id="IPR006683">
    <property type="entry name" value="Thioestr_dom"/>
</dbReference>
<dbReference type="CDD" id="cd03443">
    <property type="entry name" value="PaaI_thioesterase"/>
    <property type="match status" value="1"/>
</dbReference>
<dbReference type="NCBIfam" id="TIGR00369">
    <property type="entry name" value="unchar_dom_1"/>
    <property type="match status" value="1"/>
</dbReference>
<evidence type="ECO:0000256" key="1">
    <source>
        <dbReference type="ARBA" id="ARBA00022801"/>
    </source>
</evidence>
<dbReference type="Proteomes" id="UP001186452">
    <property type="component" value="Unassembled WGS sequence"/>
</dbReference>
<dbReference type="Gene3D" id="3.10.129.10">
    <property type="entry name" value="Hotdog Thioesterase"/>
    <property type="match status" value="1"/>
</dbReference>
<sequence>MDSQQQLAWRCAEKMYSDDGCSNKLAMKVEQMDKGRAVVSMAVTADMLNGFATCHGGMIFSLADSAFAFACNSENQAAVAAGCSIEYIRPAKEGDVLTAAADVKSQGRVTGTYDIEITNQQGKLVALFRGKAHRLGMSVLEGENE</sequence>
<organism evidence="3 4">
    <name type="scientific">Photobacterium rosenbergii</name>
    <dbReference type="NCBI Taxonomy" id="294936"/>
    <lineage>
        <taxon>Bacteria</taxon>
        <taxon>Pseudomonadati</taxon>
        <taxon>Pseudomonadota</taxon>
        <taxon>Gammaproteobacteria</taxon>
        <taxon>Vibrionales</taxon>
        <taxon>Vibrionaceae</taxon>
        <taxon>Photobacterium</taxon>
    </lineage>
</organism>
<dbReference type="InterPro" id="IPR029069">
    <property type="entry name" value="HotDog_dom_sf"/>
</dbReference>
<reference evidence="3 4" key="1">
    <citation type="submission" date="2023-10" db="EMBL/GenBank/DDBJ databases">
        <title>Marine bacteria isolated from horseshoe crab.</title>
        <authorList>
            <person name="Cheng T.H."/>
        </authorList>
    </citation>
    <scope>NUCLEOTIDE SEQUENCE [LARGE SCALE GENOMIC DNA]</scope>
    <source>
        <strain evidence="3 4">HSC6</strain>
    </source>
</reference>
<dbReference type="GO" id="GO:0016787">
    <property type="term" value="F:hydrolase activity"/>
    <property type="evidence" value="ECO:0007669"/>
    <property type="project" value="UniProtKB-KW"/>
</dbReference>
<evidence type="ECO:0000259" key="2">
    <source>
        <dbReference type="Pfam" id="PF03061"/>
    </source>
</evidence>
<evidence type="ECO:0000313" key="4">
    <source>
        <dbReference type="Proteomes" id="UP001186452"/>
    </source>
</evidence>
<dbReference type="EC" id="3.1.2.-" evidence="3"/>
<dbReference type="InterPro" id="IPR052723">
    <property type="entry name" value="Acyl-CoA_thioesterase_PaaI"/>
</dbReference>
<feature type="domain" description="Thioesterase" evidence="2">
    <location>
        <begin position="53"/>
        <end position="126"/>
    </location>
</feature>
<dbReference type="PANTHER" id="PTHR42856">
    <property type="entry name" value="ACYL-COENZYME A THIOESTERASE PAAI"/>
    <property type="match status" value="1"/>
</dbReference>
<dbReference type="EMBL" id="JAWJZI010000005">
    <property type="protein sequence ID" value="MDV5170196.1"/>
    <property type="molecule type" value="Genomic_DNA"/>
</dbReference>
<dbReference type="RefSeq" id="WP_317522987.1">
    <property type="nucleotide sequence ID" value="NZ_JAWJZI010000005.1"/>
</dbReference>
<name>A0ABU3ZJB3_9GAMM</name>
<dbReference type="PANTHER" id="PTHR42856:SF1">
    <property type="entry name" value="ACYL-COENZYME A THIOESTERASE PAAI"/>
    <property type="match status" value="1"/>
</dbReference>
<protein>
    <submittedName>
        <fullName evidence="3">Hydroxyphenylacetyl-CoA thioesterase PaaI</fullName>
        <ecNumber evidence="3">3.1.2.-</ecNumber>
    </submittedName>
</protein>
<evidence type="ECO:0000313" key="3">
    <source>
        <dbReference type="EMBL" id="MDV5170196.1"/>
    </source>
</evidence>
<dbReference type="NCBIfam" id="TIGR02286">
    <property type="entry name" value="PaaD"/>
    <property type="match status" value="1"/>
</dbReference>
<comment type="caution">
    <text evidence="3">The sequence shown here is derived from an EMBL/GenBank/DDBJ whole genome shotgun (WGS) entry which is preliminary data.</text>
</comment>
<gene>
    <name evidence="3" type="primary">paaI</name>
    <name evidence="3" type="ORF">R2X38_14420</name>
</gene>
<dbReference type="InterPro" id="IPR003736">
    <property type="entry name" value="PAAI_dom"/>
</dbReference>